<accession>A0A564YAL1</accession>
<sequence length="76" mass="8732">MKSKFRKIKISPIHAVIQREPEGGFTLIDESKFGTYLNYIRIKDRLRLGNGDIICFSCANGFLIRPAKKSIRNHPI</sequence>
<keyword evidence="3" id="KW-1185">Reference proteome</keyword>
<dbReference type="Pfam" id="PF00498">
    <property type="entry name" value="FHA"/>
    <property type="match status" value="1"/>
</dbReference>
<organism evidence="2 3">
    <name type="scientific">Hymenolepis diminuta</name>
    <name type="common">Rat tapeworm</name>
    <dbReference type="NCBI Taxonomy" id="6216"/>
    <lineage>
        <taxon>Eukaryota</taxon>
        <taxon>Metazoa</taxon>
        <taxon>Spiralia</taxon>
        <taxon>Lophotrochozoa</taxon>
        <taxon>Platyhelminthes</taxon>
        <taxon>Cestoda</taxon>
        <taxon>Eucestoda</taxon>
        <taxon>Cyclophyllidea</taxon>
        <taxon>Hymenolepididae</taxon>
        <taxon>Hymenolepis</taxon>
    </lineage>
</organism>
<dbReference type="SUPFAM" id="SSF49879">
    <property type="entry name" value="SMAD/FHA domain"/>
    <property type="match status" value="1"/>
</dbReference>
<dbReference type="AlphaFoldDB" id="A0A564YAL1"/>
<dbReference type="PROSITE" id="PS50006">
    <property type="entry name" value="FHA_DOMAIN"/>
    <property type="match status" value="1"/>
</dbReference>
<dbReference type="CDD" id="cd00060">
    <property type="entry name" value="FHA"/>
    <property type="match status" value="1"/>
</dbReference>
<evidence type="ECO:0000313" key="3">
    <source>
        <dbReference type="Proteomes" id="UP000321570"/>
    </source>
</evidence>
<dbReference type="InterPro" id="IPR008984">
    <property type="entry name" value="SMAD_FHA_dom_sf"/>
</dbReference>
<dbReference type="InterPro" id="IPR000253">
    <property type="entry name" value="FHA_dom"/>
</dbReference>
<evidence type="ECO:0000313" key="2">
    <source>
        <dbReference type="EMBL" id="VUZ43564.1"/>
    </source>
</evidence>
<dbReference type="EMBL" id="CABIJS010000111">
    <property type="protein sequence ID" value="VUZ43564.1"/>
    <property type="molecule type" value="Genomic_DNA"/>
</dbReference>
<gene>
    <name evidence="2" type="ORF">WMSIL1_LOCUS3780</name>
</gene>
<evidence type="ECO:0000259" key="1">
    <source>
        <dbReference type="PROSITE" id="PS50006"/>
    </source>
</evidence>
<protein>
    <recommendedName>
        <fullName evidence="1">FHA domain-containing protein</fullName>
    </recommendedName>
</protein>
<dbReference type="Proteomes" id="UP000321570">
    <property type="component" value="Unassembled WGS sequence"/>
</dbReference>
<name>A0A564YAL1_HYMDI</name>
<dbReference type="Gene3D" id="2.60.200.20">
    <property type="match status" value="1"/>
</dbReference>
<proteinExistence type="predicted"/>
<feature type="domain" description="FHA" evidence="1">
    <location>
        <begin position="1"/>
        <end position="42"/>
    </location>
</feature>
<reference evidence="2 3" key="1">
    <citation type="submission" date="2019-07" db="EMBL/GenBank/DDBJ databases">
        <authorList>
            <person name="Jastrzebski P J."/>
            <person name="Paukszto L."/>
            <person name="Jastrzebski P J."/>
        </authorList>
    </citation>
    <scope>NUCLEOTIDE SEQUENCE [LARGE SCALE GENOMIC DNA]</scope>
    <source>
        <strain evidence="2 3">WMS-il1</strain>
    </source>
</reference>